<gene>
    <name evidence="2" type="ORF">I79_010403</name>
</gene>
<organism evidence="2 3">
    <name type="scientific">Cricetulus griseus</name>
    <name type="common">Chinese hamster</name>
    <name type="synonym">Cricetulus barabensis griseus</name>
    <dbReference type="NCBI Taxonomy" id="10029"/>
    <lineage>
        <taxon>Eukaryota</taxon>
        <taxon>Metazoa</taxon>
        <taxon>Chordata</taxon>
        <taxon>Craniata</taxon>
        <taxon>Vertebrata</taxon>
        <taxon>Euteleostomi</taxon>
        <taxon>Mammalia</taxon>
        <taxon>Eutheria</taxon>
        <taxon>Euarchontoglires</taxon>
        <taxon>Glires</taxon>
        <taxon>Rodentia</taxon>
        <taxon>Myomorpha</taxon>
        <taxon>Muroidea</taxon>
        <taxon>Cricetidae</taxon>
        <taxon>Cricetinae</taxon>
        <taxon>Cricetulus</taxon>
    </lineage>
</organism>
<dbReference type="EMBL" id="JH000402">
    <property type="protein sequence ID" value="EGW09482.1"/>
    <property type="molecule type" value="Genomic_DNA"/>
</dbReference>
<sequence>MMEIKEIIEKASLSSLTNLLEKQKSQIKGKDSETKKKAPKKMKKYQTEEEAEPKLAAASWKPSVFSIQLSIMPLLAGS</sequence>
<dbReference type="Proteomes" id="UP000001075">
    <property type="component" value="Unassembled WGS sequence"/>
</dbReference>
<evidence type="ECO:0000313" key="2">
    <source>
        <dbReference type="EMBL" id="EGW09482.1"/>
    </source>
</evidence>
<evidence type="ECO:0000256" key="1">
    <source>
        <dbReference type="SAM" id="MobiDB-lite"/>
    </source>
</evidence>
<feature type="compositionally biased region" description="Basic and acidic residues" evidence="1">
    <location>
        <begin position="23"/>
        <end position="36"/>
    </location>
</feature>
<accession>G3HIE2</accession>
<name>G3HIE2_CRIGR</name>
<dbReference type="STRING" id="10029.G3HIE2"/>
<dbReference type="InParanoid" id="G3HIE2"/>
<protein>
    <submittedName>
        <fullName evidence="2">Uncharacterized protein KIAA1257</fullName>
    </submittedName>
</protein>
<dbReference type="AlphaFoldDB" id="G3HIE2"/>
<reference evidence="3" key="1">
    <citation type="journal article" date="2011" name="Nat. Biotechnol.">
        <title>The genomic sequence of the Chinese hamster ovary (CHO)-K1 cell line.</title>
        <authorList>
            <person name="Xu X."/>
            <person name="Nagarajan H."/>
            <person name="Lewis N.E."/>
            <person name="Pan S."/>
            <person name="Cai Z."/>
            <person name="Liu X."/>
            <person name="Chen W."/>
            <person name="Xie M."/>
            <person name="Wang W."/>
            <person name="Hammond S."/>
            <person name="Andersen M.R."/>
            <person name="Neff N."/>
            <person name="Passarelli B."/>
            <person name="Koh W."/>
            <person name="Fan H.C."/>
            <person name="Wang J."/>
            <person name="Gui Y."/>
            <person name="Lee K.H."/>
            <person name="Betenbaugh M.J."/>
            <person name="Quake S.R."/>
            <person name="Famili I."/>
            <person name="Palsson B.O."/>
            <person name="Wang J."/>
        </authorList>
    </citation>
    <scope>NUCLEOTIDE SEQUENCE [LARGE SCALE GENOMIC DNA]</scope>
    <source>
        <strain evidence="3">CHO K1 cell line</strain>
    </source>
</reference>
<feature type="region of interest" description="Disordered" evidence="1">
    <location>
        <begin position="23"/>
        <end position="52"/>
    </location>
</feature>
<evidence type="ECO:0000313" key="3">
    <source>
        <dbReference type="Proteomes" id="UP000001075"/>
    </source>
</evidence>
<proteinExistence type="predicted"/>
<dbReference type="PaxDb" id="10029-XP_007622764.1"/>